<evidence type="ECO:0000256" key="2">
    <source>
        <dbReference type="ARBA" id="ARBA00022490"/>
    </source>
</evidence>
<dbReference type="PANTHER" id="PTHR17453">
    <property type="entry name" value="SIGNAL RECOGNITION PARTICLE 19 KD PROTEIN"/>
    <property type="match status" value="1"/>
</dbReference>
<dbReference type="EMBL" id="ML986501">
    <property type="protein sequence ID" value="KAF2274621.1"/>
    <property type="molecule type" value="Genomic_DNA"/>
</dbReference>
<dbReference type="SUPFAM" id="SSF69695">
    <property type="entry name" value="SRP19"/>
    <property type="match status" value="1"/>
</dbReference>
<protein>
    <submittedName>
        <fullName evidence="6">Signal recognition particle, SRP19 subunit</fullName>
    </submittedName>
</protein>
<evidence type="ECO:0000256" key="4">
    <source>
        <dbReference type="ARBA" id="ARBA00023274"/>
    </source>
</evidence>
<dbReference type="FunFam" id="3.30.56.30:FF:000003">
    <property type="entry name" value="Signal recognition particle SEC65 subunit"/>
    <property type="match status" value="1"/>
</dbReference>
<dbReference type="InterPro" id="IPR036521">
    <property type="entry name" value="SRP19-like_sf"/>
</dbReference>
<dbReference type="PANTHER" id="PTHR17453:SF0">
    <property type="entry name" value="SIGNAL RECOGNITION PARTICLE 19 KDA PROTEIN"/>
    <property type="match status" value="1"/>
</dbReference>
<dbReference type="InterPro" id="IPR002778">
    <property type="entry name" value="Signal_recog_particle_SRP19"/>
</dbReference>
<sequence>MNPRIEEVSESDSEPSEVDISEVPSLIRASDIPASAQVPQHLLQPQSHAVRASPNRERSKHYQCLYPVYFDRSRTRAEGRRVGQALAVDNPLAREMADAAASLGLETALEPDKVHPKDWSNPGRIRVLLKQNGKLMHRDISNKHHLYILMAQYLKKHPTNKDTPLKLRIAGLPLPKDSLPVPAVPKGWKMNSILPLHSPALSGGGVQENFLQEMMAEMQGEAGAGGSGSGSGADNKKRKEKKKK</sequence>
<evidence type="ECO:0000256" key="5">
    <source>
        <dbReference type="SAM" id="MobiDB-lite"/>
    </source>
</evidence>
<dbReference type="Pfam" id="PF01922">
    <property type="entry name" value="SRP19"/>
    <property type="match status" value="1"/>
</dbReference>
<dbReference type="GO" id="GO:0006617">
    <property type="term" value="P:SRP-dependent cotranslational protein targeting to membrane, signal sequence recognition"/>
    <property type="evidence" value="ECO:0007669"/>
    <property type="project" value="TreeGrafter"/>
</dbReference>
<reference evidence="6" key="1">
    <citation type="journal article" date="2020" name="Stud. Mycol.">
        <title>101 Dothideomycetes genomes: a test case for predicting lifestyles and emergence of pathogens.</title>
        <authorList>
            <person name="Haridas S."/>
            <person name="Albert R."/>
            <person name="Binder M."/>
            <person name="Bloem J."/>
            <person name="Labutti K."/>
            <person name="Salamov A."/>
            <person name="Andreopoulos B."/>
            <person name="Baker S."/>
            <person name="Barry K."/>
            <person name="Bills G."/>
            <person name="Bluhm B."/>
            <person name="Cannon C."/>
            <person name="Castanera R."/>
            <person name="Culley D."/>
            <person name="Daum C."/>
            <person name="Ezra D."/>
            <person name="Gonzalez J."/>
            <person name="Henrissat B."/>
            <person name="Kuo A."/>
            <person name="Liang C."/>
            <person name="Lipzen A."/>
            <person name="Lutzoni F."/>
            <person name="Magnuson J."/>
            <person name="Mondo S."/>
            <person name="Nolan M."/>
            <person name="Ohm R."/>
            <person name="Pangilinan J."/>
            <person name="Park H.-J."/>
            <person name="Ramirez L."/>
            <person name="Alfaro M."/>
            <person name="Sun H."/>
            <person name="Tritt A."/>
            <person name="Yoshinaga Y."/>
            <person name="Zwiers L.-H."/>
            <person name="Turgeon B."/>
            <person name="Goodwin S."/>
            <person name="Spatafora J."/>
            <person name="Crous P."/>
            <person name="Grigoriev I."/>
        </authorList>
    </citation>
    <scope>NUCLEOTIDE SEQUENCE</scope>
    <source>
        <strain evidence="6">CBS 379.55</strain>
    </source>
</reference>
<feature type="region of interest" description="Disordered" evidence="5">
    <location>
        <begin position="216"/>
        <end position="244"/>
    </location>
</feature>
<gene>
    <name evidence="6" type="ORF">EI97DRAFT_94783</name>
</gene>
<accession>A0A6A6JDI7</accession>
<organism evidence="6 7">
    <name type="scientific">Westerdykella ornata</name>
    <dbReference type="NCBI Taxonomy" id="318751"/>
    <lineage>
        <taxon>Eukaryota</taxon>
        <taxon>Fungi</taxon>
        <taxon>Dikarya</taxon>
        <taxon>Ascomycota</taxon>
        <taxon>Pezizomycotina</taxon>
        <taxon>Dothideomycetes</taxon>
        <taxon>Pleosporomycetidae</taxon>
        <taxon>Pleosporales</taxon>
        <taxon>Sporormiaceae</taxon>
        <taxon>Westerdykella</taxon>
    </lineage>
</organism>
<evidence type="ECO:0000256" key="3">
    <source>
        <dbReference type="ARBA" id="ARBA00023135"/>
    </source>
</evidence>
<name>A0A6A6JDI7_WESOR</name>
<keyword evidence="2" id="KW-0963">Cytoplasm</keyword>
<proteinExistence type="predicted"/>
<dbReference type="GO" id="GO:0008312">
    <property type="term" value="F:7S RNA binding"/>
    <property type="evidence" value="ECO:0007669"/>
    <property type="project" value="InterPro"/>
</dbReference>
<keyword evidence="4" id="KW-0687">Ribonucleoprotein</keyword>
<keyword evidence="3" id="KW-0733">Signal recognition particle</keyword>
<dbReference type="Proteomes" id="UP000800097">
    <property type="component" value="Unassembled WGS sequence"/>
</dbReference>
<dbReference type="OrthoDB" id="2190947at2759"/>
<evidence type="ECO:0000256" key="1">
    <source>
        <dbReference type="ARBA" id="ARBA00004496"/>
    </source>
</evidence>
<feature type="compositionally biased region" description="Acidic residues" evidence="5">
    <location>
        <begin position="8"/>
        <end position="20"/>
    </location>
</feature>
<dbReference type="GeneID" id="54556405"/>
<comment type="subcellular location">
    <subcellularLocation>
        <location evidence="1">Cytoplasm</location>
    </subcellularLocation>
</comment>
<feature type="region of interest" description="Disordered" evidence="5">
    <location>
        <begin position="1"/>
        <end position="20"/>
    </location>
</feature>
<evidence type="ECO:0000313" key="6">
    <source>
        <dbReference type="EMBL" id="KAF2274621.1"/>
    </source>
</evidence>
<evidence type="ECO:0000313" key="7">
    <source>
        <dbReference type="Proteomes" id="UP000800097"/>
    </source>
</evidence>
<dbReference type="AlphaFoldDB" id="A0A6A6JDI7"/>
<dbReference type="RefSeq" id="XP_033652160.1">
    <property type="nucleotide sequence ID" value="XM_033803230.1"/>
</dbReference>
<dbReference type="GO" id="GO:0005786">
    <property type="term" value="C:signal recognition particle, endoplasmic reticulum targeting"/>
    <property type="evidence" value="ECO:0007669"/>
    <property type="project" value="UniProtKB-KW"/>
</dbReference>
<dbReference type="Gene3D" id="3.30.56.30">
    <property type="entry name" value="Signal recognition particle, SRP19-like subunit"/>
    <property type="match status" value="1"/>
</dbReference>
<feature type="compositionally biased region" description="Gly residues" evidence="5">
    <location>
        <begin position="222"/>
        <end position="231"/>
    </location>
</feature>
<keyword evidence="7" id="KW-1185">Reference proteome</keyword>